<sequence length="160" mass="17096">MVSPEPSHKPTAQGKPVTPTGQARMVVSLVPSGSTVLPVGAPYRFTIVASQPSYGHVYVASASGKVQVWAENIRLASGKPVSMPPSGLRIVASAPAGDDTIYFYATRDRFSRGFFKGTTVRKPADLQLTEAQFRSAMAERLAAQSKQGWASTTQVIRVTD</sequence>
<keyword evidence="3" id="KW-1185">Reference proteome</keyword>
<comment type="caution">
    <text evidence="2">The sequence shown here is derived from an EMBL/GenBank/DDBJ whole genome shotgun (WGS) entry which is preliminary data.</text>
</comment>
<feature type="region of interest" description="Disordered" evidence="1">
    <location>
        <begin position="1"/>
        <end position="20"/>
    </location>
</feature>
<dbReference type="Proteomes" id="UP000644699">
    <property type="component" value="Unassembled WGS sequence"/>
</dbReference>
<evidence type="ECO:0000313" key="3">
    <source>
        <dbReference type="Proteomes" id="UP000644699"/>
    </source>
</evidence>
<reference evidence="2" key="1">
    <citation type="journal article" date="2014" name="Int. J. Syst. Evol. Microbiol.">
        <title>Complete genome sequence of Corynebacterium casei LMG S-19264T (=DSM 44701T), isolated from a smear-ripened cheese.</title>
        <authorList>
            <consortium name="US DOE Joint Genome Institute (JGI-PGF)"/>
            <person name="Walter F."/>
            <person name="Albersmeier A."/>
            <person name="Kalinowski J."/>
            <person name="Ruckert C."/>
        </authorList>
    </citation>
    <scope>NUCLEOTIDE SEQUENCE</scope>
    <source>
        <strain evidence="2">CGMCC 1.15367</strain>
    </source>
</reference>
<proteinExistence type="predicted"/>
<gene>
    <name evidence="2" type="ORF">GCM10011390_50110</name>
</gene>
<dbReference type="RefSeq" id="WP_188913474.1">
    <property type="nucleotide sequence ID" value="NZ_BMIQ01000014.1"/>
</dbReference>
<evidence type="ECO:0000256" key="1">
    <source>
        <dbReference type="SAM" id="MobiDB-lite"/>
    </source>
</evidence>
<accession>A0A917ED14</accession>
<reference evidence="2" key="2">
    <citation type="submission" date="2020-09" db="EMBL/GenBank/DDBJ databases">
        <authorList>
            <person name="Sun Q."/>
            <person name="Zhou Y."/>
        </authorList>
    </citation>
    <scope>NUCLEOTIDE SEQUENCE</scope>
    <source>
        <strain evidence="2">CGMCC 1.15367</strain>
    </source>
</reference>
<protein>
    <recommendedName>
        <fullName evidence="4">DUF4384 domain-containing protein</fullName>
    </recommendedName>
</protein>
<organism evidence="2 3">
    <name type="scientific">Aureimonas endophytica</name>
    <dbReference type="NCBI Taxonomy" id="2027858"/>
    <lineage>
        <taxon>Bacteria</taxon>
        <taxon>Pseudomonadati</taxon>
        <taxon>Pseudomonadota</taxon>
        <taxon>Alphaproteobacteria</taxon>
        <taxon>Hyphomicrobiales</taxon>
        <taxon>Aurantimonadaceae</taxon>
        <taxon>Aureimonas</taxon>
    </lineage>
</organism>
<dbReference type="EMBL" id="BMIQ01000014">
    <property type="protein sequence ID" value="GGE24652.1"/>
    <property type="molecule type" value="Genomic_DNA"/>
</dbReference>
<dbReference type="AlphaFoldDB" id="A0A917ED14"/>
<evidence type="ECO:0000313" key="2">
    <source>
        <dbReference type="EMBL" id="GGE24652.1"/>
    </source>
</evidence>
<name>A0A917ED14_9HYPH</name>
<evidence type="ECO:0008006" key="4">
    <source>
        <dbReference type="Google" id="ProtNLM"/>
    </source>
</evidence>